<keyword evidence="1" id="KW-1133">Transmembrane helix</keyword>
<accession>A0A9J5ZIM5</accession>
<proteinExistence type="predicted"/>
<comment type="caution">
    <text evidence="2">The sequence shown here is derived from an EMBL/GenBank/DDBJ whole genome shotgun (WGS) entry which is preliminary data.</text>
</comment>
<feature type="transmembrane region" description="Helical" evidence="1">
    <location>
        <begin position="74"/>
        <end position="92"/>
    </location>
</feature>
<dbReference type="AlphaFoldDB" id="A0A9J5ZIM5"/>
<dbReference type="Proteomes" id="UP000824120">
    <property type="component" value="Chromosome 4"/>
</dbReference>
<gene>
    <name evidence="2" type="ORF">H5410_023025</name>
</gene>
<sequence>HRLDPKKLKIFSNRRVCDQSASHRVDRGGRLTLPNGRELDVSGVAELNSRRWVENKHVGSFGKLSRARRITRRFAYFLYLMFNFMSSLWFEFVTFGEMPEFVKAHGDSPKVFFIAFYLHP</sequence>
<keyword evidence="3" id="KW-1185">Reference proteome</keyword>
<evidence type="ECO:0000313" key="2">
    <source>
        <dbReference type="EMBL" id="KAG5611744.1"/>
    </source>
</evidence>
<keyword evidence="1" id="KW-0812">Transmembrane</keyword>
<evidence type="ECO:0000313" key="3">
    <source>
        <dbReference type="Proteomes" id="UP000824120"/>
    </source>
</evidence>
<name>A0A9J5ZIM5_SOLCO</name>
<reference evidence="2 3" key="1">
    <citation type="submission" date="2020-09" db="EMBL/GenBank/DDBJ databases">
        <title>De no assembly of potato wild relative species, Solanum commersonii.</title>
        <authorList>
            <person name="Cho K."/>
        </authorList>
    </citation>
    <scope>NUCLEOTIDE SEQUENCE [LARGE SCALE GENOMIC DNA]</scope>
    <source>
        <strain evidence="2">LZ3.2</strain>
        <tissue evidence="2">Leaf</tissue>
    </source>
</reference>
<feature type="non-terminal residue" evidence="2">
    <location>
        <position position="120"/>
    </location>
</feature>
<evidence type="ECO:0000256" key="1">
    <source>
        <dbReference type="SAM" id="Phobius"/>
    </source>
</evidence>
<organism evidence="2 3">
    <name type="scientific">Solanum commersonii</name>
    <name type="common">Commerson's wild potato</name>
    <name type="synonym">Commerson's nightshade</name>
    <dbReference type="NCBI Taxonomy" id="4109"/>
    <lineage>
        <taxon>Eukaryota</taxon>
        <taxon>Viridiplantae</taxon>
        <taxon>Streptophyta</taxon>
        <taxon>Embryophyta</taxon>
        <taxon>Tracheophyta</taxon>
        <taxon>Spermatophyta</taxon>
        <taxon>Magnoliopsida</taxon>
        <taxon>eudicotyledons</taxon>
        <taxon>Gunneridae</taxon>
        <taxon>Pentapetalae</taxon>
        <taxon>asterids</taxon>
        <taxon>lamiids</taxon>
        <taxon>Solanales</taxon>
        <taxon>Solanaceae</taxon>
        <taxon>Solanoideae</taxon>
        <taxon>Solaneae</taxon>
        <taxon>Solanum</taxon>
    </lineage>
</organism>
<protein>
    <submittedName>
        <fullName evidence="2">Uncharacterized protein</fullName>
    </submittedName>
</protein>
<keyword evidence="1" id="KW-0472">Membrane</keyword>
<dbReference type="EMBL" id="JACXVP010000004">
    <property type="protein sequence ID" value="KAG5611744.1"/>
    <property type="molecule type" value="Genomic_DNA"/>
</dbReference>